<name>A0A978UMI6_ZIZJJ</name>
<evidence type="ECO:0000313" key="3">
    <source>
        <dbReference type="Proteomes" id="UP000813462"/>
    </source>
</evidence>
<evidence type="ECO:0000256" key="1">
    <source>
        <dbReference type="SAM" id="MobiDB-lite"/>
    </source>
</evidence>
<sequence>MEERHKISVSNEAPQLELEADEMNASRLSQLRLVEYDIVKTLQYGTNTHEGDQYGPRIRAEADAYIVTNAKEKIREDTESDSREEGESTQLRPILDEIQEQPYVSENTNKPFEFGKNGEFCPPNFADKMNERKANP</sequence>
<reference evidence="2" key="1">
    <citation type="journal article" date="2021" name="Front. Plant Sci.">
        <title>Chromosome-Scale Genome Assembly for Chinese Sour Jujube and Insights Into Its Genome Evolution and Domestication Signature.</title>
        <authorList>
            <person name="Shen L.-Y."/>
            <person name="Luo H."/>
            <person name="Wang X.-L."/>
            <person name="Wang X.-M."/>
            <person name="Qiu X.-J."/>
            <person name="Liu H."/>
            <person name="Zhou S.-S."/>
            <person name="Jia K.-H."/>
            <person name="Nie S."/>
            <person name="Bao Y.-T."/>
            <person name="Zhang R.-G."/>
            <person name="Yun Q.-Z."/>
            <person name="Chai Y.-H."/>
            <person name="Lu J.-Y."/>
            <person name="Li Y."/>
            <person name="Zhao S.-W."/>
            <person name="Mao J.-F."/>
            <person name="Jia S.-G."/>
            <person name="Mao Y.-M."/>
        </authorList>
    </citation>
    <scope>NUCLEOTIDE SEQUENCE</scope>
    <source>
        <strain evidence="2">AT0</strain>
        <tissue evidence="2">Leaf</tissue>
    </source>
</reference>
<proteinExistence type="predicted"/>
<dbReference type="Proteomes" id="UP000813462">
    <property type="component" value="Unassembled WGS sequence"/>
</dbReference>
<feature type="region of interest" description="Disordered" evidence="1">
    <location>
        <begin position="72"/>
        <end position="136"/>
    </location>
</feature>
<comment type="caution">
    <text evidence="2">The sequence shown here is derived from an EMBL/GenBank/DDBJ whole genome shotgun (WGS) entry which is preliminary data.</text>
</comment>
<protein>
    <submittedName>
        <fullName evidence="2">Uncharacterized protein</fullName>
    </submittedName>
</protein>
<gene>
    <name evidence="2" type="ORF">FEM48_Zijuj10G0092100</name>
</gene>
<dbReference type="AlphaFoldDB" id="A0A978UMI6"/>
<evidence type="ECO:0000313" key="2">
    <source>
        <dbReference type="EMBL" id="KAH7516038.1"/>
    </source>
</evidence>
<accession>A0A978UMI6</accession>
<dbReference type="EMBL" id="JAEACU010000010">
    <property type="protein sequence ID" value="KAH7516038.1"/>
    <property type="molecule type" value="Genomic_DNA"/>
</dbReference>
<organism evidence="2 3">
    <name type="scientific">Ziziphus jujuba var. spinosa</name>
    <dbReference type="NCBI Taxonomy" id="714518"/>
    <lineage>
        <taxon>Eukaryota</taxon>
        <taxon>Viridiplantae</taxon>
        <taxon>Streptophyta</taxon>
        <taxon>Embryophyta</taxon>
        <taxon>Tracheophyta</taxon>
        <taxon>Spermatophyta</taxon>
        <taxon>Magnoliopsida</taxon>
        <taxon>eudicotyledons</taxon>
        <taxon>Gunneridae</taxon>
        <taxon>Pentapetalae</taxon>
        <taxon>rosids</taxon>
        <taxon>fabids</taxon>
        <taxon>Rosales</taxon>
        <taxon>Rhamnaceae</taxon>
        <taxon>Paliureae</taxon>
        <taxon>Ziziphus</taxon>
    </lineage>
</organism>
<feature type="compositionally biased region" description="Basic and acidic residues" evidence="1">
    <location>
        <begin position="72"/>
        <end position="86"/>
    </location>
</feature>